<name>A0A318IYP1_9BURK</name>
<organism evidence="2 3">
    <name type="scientific">Undibacterium pigrum</name>
    <dbReference type="NCBI Taxonomy" id="401470"/>
    <lineage>
        <taxon>Bacteria</taxon>
        <taxon>Pseudomonadati</taxon>
        <taxon>Pseudomonadota</taxon>
        <taxon>Betaproteobacteria</taxon>
        <taxon>Burkholderiales</taxon>
        <taxon>Oxalobacteraceae</taxon>
        <taxon>Undibacterium</taxon>
    </lineage>
</organism>
<dbReference type="RefSeq" id="WP_110257276.1">
    <property type="nucleotide sequence ID" value="NZ_QJKB01000009.1"/>
</dbReference>
<proteinExistence type="predicted"/>
<accession>A0A318IYP1</accession>
<keyword evidence="1" id="KW-0812">Transmembrane</keyword>
<dbReference type="AlphaFoldDB" id="A0A318IYP1"/>
<gene>
    <name evidence="2" type="ORF">DFR42_109156</name>
</gene>
<evidence type="ECO:0000313" key="3">
    <source>
        <dbReference type="Proteomes" id="UP000247792"/>
    </source>
</evidence>
<dbReference type="Proteomes" id="UP000247792">
    <property type="component" value="Unassembled WGS sequence"/>
</dbReference>
<reference evidence="2 3" key="1">
    <citation type="submission" date="2018-05" db="EMBL/GenBank/DDBJ databases">
        <title>Genomic Encyclopedia of Type Strains, Phase IV (KMG-IV): sequencing the most valuable type-strain genomes for metagenomic binning, comparative biology and taxonomic classification.</title>
        <authorList>
            <person name="Goeker M."/>
        </authorList>
    </citation>
    <scope>NUCLEOTIDE SEQUENCE [LARGE SCALE GENOMIC DNA]</scope>
    <source>
        <strain evidence="2 3">DSM 19792</strain>
    </source>
</reference>
<dbReference type="OrthoDB" id="9156198at2"/>
<protein>
    <submittedName>
        <fullName evidence="2">Uncharacterized protein</fullName>
    </submittedName>
</protein>
<dbReference type="Pfam" id="PF20064">
    <property type="entry name" value="DUF6463"/>
    <property type="match status" value="1"/>
</dbReference>
<comment type="caution">
    <text evidence="2">The sequence shown here is derived from an EMBL/GenBank/DDBJ whole genome shotgun (WGS) entry which is preliminary data.</text>
</comment>
<evidence type="ECO:0000313" key="2">
    <source>
        <dbReference type="EMBL" id="PXX40043.1"/>
    </source>
</evidence>
<dbReference type="EMBL" id="QJKB01000009">
    <property type="protein sequence ID" value="PXX40043.1"/>
    <property type="molecule type" value="Genomic_DNA"/>
</dbReference>
<feature type="transmembrane region" description="Helical" evidence="1">
    <location>
        <begin position="88"/>
        <end position="112"/>
    </location>
</feature>
<sequence>MSIPTKHRKIWIGNYLIAVAALHTIAAFLLFGPVFMGMLERGIFNTVNRDPLRSAATWFLLFGAPFLLLGMTINSLERKPDFTEARLLGLGLLLCCIFAVILMPTSGFWLAMPAAIALMNIRVNQGQVA</sequence>
<feature type="transmembrane region" description="Helical" evidence="1">
    <location>
        <begin position="55"/>
        <end position="76"/>
    </location>
</feature>
<keyword evidence="1" id="KW-0472">Membrane</keyword>
<evidence type="ECO:0000256" key="1">
    <source>
        <dbReference type="SAM" id="Phobius"/>
    </source>
</evidence>
<keyword evidence="1" id="KW-1133">Transmembrane helix</keyword>
<keyword evidence="3" id="KW-1185">Reference proteome</keyword>
<dbReference type="InterPro" id="IPR045590">
    <property type="entry name" value="DUF6463"/>
</dbReference>
<feature type="transmembrane region" description="Helical" evidence="1">
    <location>
        <begin position="12"/>
        <end position="35"/>
    </location>
</feature>